<feature type="signal peptide" evidence="10">
    <location>
        <begin position="1"/>
        <end position="16"/>
    </location>
</feature>
<evidence type="ECO:0000256" key="6">
    <source>
        <dbReference type="ARBA" id="ARBA00023180"/>
    </source>
</evidence>
<dbReference type="OMA" id="YGHCHHR"/>
<accession>A0A154NWB0</accession>
<comment type="subcellular location">
    <subcellularLocation>
        <location evidence="1">Secreted</location>
    </subcellularLocation>
</comment>
<keyword evidence="14" id="KW-1185">Reference proteome</keyword>
<evidence type="ECO:0000256" key="1">
    <source>
        <dbReference type="ARBA" id="ARBA00004613"/>
    </source>
</evidence>
<comment type="caution">
    <text evidence="8">Lacks conserved residue(s) required for the propagation of feature annotation.</text>
</comment>
<dbReference type="Pfam" id="PF01347">
    <property type="entry name" value="Vitellogenin_N"/>
    <property type="match status" value="1"/>
</dbReference>
<evidence type="ECO:0000256" key="4">
    <source>
        <dbReference type="ARBA" id="ARBA00022761"/>
    </source>
</evidence>
<dbReference type="PANTHER" id="PTHR23345">
    <property type="entry name" value="VITELLOGENIN-RELATED"/>
    <property type="match status" value="1"/>
</dbReference>
<dbReference type="InterPro" id="IPR015816">
    <property type="entry name" value="Vitellinogen_b-sht_N"/>
</dbReference>
<feature type="chain" id="PRO_5007599080" evidence="10">
    <location>
        <begin position="17"/>
        <end position="1779"/>
    </location>
</feature>
<evidence type="ECO:0000256" key="8">
    <source>
        <dbReference type="PROSITE-ProRule" id="PRU00557"/>
    </source>
</evidence>
<protein>
    <submittedName>
        <fullName evidence="13">Vitellogenin</fullName>
    </submittedName>
</protein>
<keyword evidence="3 10" id="KW-0732">Signal</keyword>
<dbReference type="Gene3D" id="2.30.230.10">
    <property type="entry name" value="Lipovitellin, beta-sheet shell regions, chain A"/>
    <property type="match status" value="1"/>
</dbReference>
<feature type="compositionally biased region" description="Low complexity" evidence="9">
    <location>
        <begin position="352"/>
        <end position="361"/>
    </location>
</feature>
<keyword evidence="4" id="KW-0758">Storage protein</keyword>
<dbReference type="STRING" id="178035.A0A154NWB0"/>
<evidence type="ECO:0000256" key="2">
    <source>
        <dbReference type="ARBA" id="ARBA00022525"/>
    </source>
</evidence>
<evidence type="ECO:0000256" key="7">
    <source>
        <dbReference type="ARBA" id="ARBA00056913"/>
    </source>
</evidence>
<evidence type="ECO:0000313" key="13">
    <source>
        <dbReference type="EMBL" id="KZC03969.1"/>
    </source>
</evidence>
<dbReference type="SUPFAM" id="SSF48431">
    <property type="entry name" value="Lipovitellin-phosvitin complex, superhelical domain"/>
    <property type="match status" value="1"/>
</dbReference>
<evidence type="ECO:0000313" key="14">
    <source>
        <dbReference type="Proteomes" id="UP000076502"/>
    </source>
</evidence>
<organism evidence="13 14">
    <name type="scientific">Dufourea novaeangliae</name>
    <name type="common">Sweat bee</name>
    <dbReference type="NCBI Taxonomy" id="178035"/>
    <lineage>
        <taxon>Eukaryota</taxon>
        <taxon>Metazoa</taxon>
        <taxon>Ecdysozoa</taxon>
        <taxon>Arthropoda</taxon>
        <taxon>Hexapoda</taxon>
        <taxon>Insecta</taxon>
        <taxon>Pterygota</taxon>
        <taxon>Neoptera</taxon>
        <taxon>Endopterygota</taxon>
        <taxon>Hymenoptera</taxon>
        <taxon>Apocrita</taxon>
        <taxon>Aculeata</taxon>
        <taxon>Apoidea</taxon>
        <taxon>Anthophila</taxon>
        <taxon>Halictidae</taxon>
        <taxon>Rophitinae</taxon>
        <taxon>Dufourea</taxon>
    </lineage>
</organism>
<dbReference type="Proteomes" id="UP000076502">
    <property type="component" value="Unassembled WGS sequence"/>
</dbReference>
<dbReference type="InterPro" id="IPR050733">
    <property type="entry name" value="Vitellogenin/Apolipophorin"/>
</dbReference>
<dbReference type="SMART" id="SM01169">
    <property type="entry name" value="DUF1943"/>
    <property type="match status" value="1"/>
</dbReference>
<dbReference type="PROSITE" id="PS51211">
    <property type="entry name" value="VITELLOGENIN"/>
    <property type="match status" value="1"/>
</dbReference>
<dbReference type="InterPro" id="IPR001747">
    <property type="entry name" value="Vitellogenin_N"/>
</dbReference>
<evidence type="ECO:0000256" key="9">
    <source>
        <dbReference type="SAM" id="MobiDB-lite"/>
    </source>
</evidence>
<comment type="function">
    <text evidence="7">Precursor of the egg-yolk proteins that are sources of nutrients during embryonic development.</text>
</comment>
<feature type="compositionally biased region" description="Low complexity" evidence="9">
    <location>
        <begin position="376"/>
        <end position="389"/>
    </location>
</feature>
<evidence type="ECO:0000256" key="10">
    <source>
        <dbReference type="SAM" id="SignalP"/>
    </source>
</evidence>
<dbReference type="SMART" id="SM00638">
    <property type="entry name" value="LPD_N"/>
    <property type="match status" value="1"/>
</dbReference>
<dbReference type="Pfam" id="PF00094">
    <property type="entry name" value="VWD"/>
    <property type="match status" value="1"/>
</dbReference>
<keyword evidence="2" id="KW-0964">Secreted</keyword>
<dbReference type="InterPro" id="IPR015255">
    <property type="entry name" value="Vitellinogen_open_b-sht"/>
</dbReference>
<evidence type="ECO:0000259" key="11">
    <source>
        <dbReference type="PROSITE" id="PS51211"/>
    </source>
</evidence>
<evidence type="ECO:0000259" key="12">
    <source>
        <dbReference type="PROSITE" id="PS51233"/>
    </source>
</evidence>
<dbReference type="GO" id="GO:0005576">
    <property type="term" value="C:extracellular region"/>
    <property type="evidence" value="ECO:0007669"/>
    <property type="project" value="UniProtKB-SubCell"/>
</dbReference>
<name>A0A154NWB0_DUFNO</name>
<dbReference type="GO" id="GO:0005319">
    <property type="term" value="F:lipid transporter activity"/>
    <property type="evidence" value="ECO:0007669"/>
    <property type="project" value="InterPro"/>
</dbReference>
<dbReference type="InterPro" id="IPR011030">
    <property type="entry name" value="Lipovitellin_superhlx_dom"/>
</dbReference>
<dbReference type="Gene3D" id="1.25.10.20">
    <property type="entry name" value="Vitellinogen, superhelical"/>
    <property type="match status" value="1"/>
</dbReference>
<feature type="domain" description="Vitellogenin" evidence="11">
    <location>
        <begin position="22"/>
        <end position="817"/>
    </location>
</feature>
<dbReference type="InterPro" id="IPR001846">
    <property type="entry name" value="VWF_type-D"/>
</dbReference>
<dbReference type="GO" id="GO:0045735">
    <property type="term" value="F:nutrient reservoir activity"/>
    <property type="evidence" value="ECO:0007669"/>
    <property type="project" value="UniProtKB-KW"/>
</dbReference>
<feature type="domain" description="VWFD" evidence="12">
    <location>
        <begin position="1450"/>
        <end position="1643"/>
    </location>
</feature>
<dbReference type="SMART" id="SM00216">
    <property type="entry name" value="VWD"/>
    <property type="match status" value="1"/>
</dbReference>
<keyword evidence="5" id="KW-1015">Disulfide bond</keyword>
<dbReference type="InterPro" id="IPR015819">
    <property type="entry name" value="Lipid_transp_b-sht_shell"/>
</dbReference>
<keyword evidence="6" id="KW-0325">Glycoprotein</keyword>
<dbReference type="Pfam" id="PF09172">
    <property type="entry name" value="Vit_open_b-sht"/>
    <property type="match status" value="1"/>
</dbReference>
<sequence length="1779" mass="200135">MWLPLTLLVFAGLVSADYDHGWRVGNEYTYLVRSRTLASLDKLSDQYTGVLLKALLTVQVKGPNTLAAKVWNGQQARIHKNLPNGWASVISDQMLELRDLPISGKPFEIKIKHGVIRDLIVEKNIPTWEVNMLKSIVSQLQVDTQGDNAIRTRSMQVPNDDQPYGMFLAMEDSVGGKCEVLYDITPLPEHMTHMKPELVPMPKLKGDGQHIDIMKTKNFSRCDQRMDYHFGITGRTNWEPGSNENGEFLSKSSTSRIIISGNLKAFTIQSSVTTSKLFVSPRFYDEQNGVVVSRMNLTLGDVKKISRPLSAPANPESTGNLVYVYNNPFSDMEERRLSKSLDGQNSKQNQASDSISSVSSSEEAAKNGQNPRIRGSSSSSASSSSISSSEENEFWQPKPTLEDAPQNPLLPDFVGDRGKYIGQSGEFEIIKVTKDLVLQISNDLEDPSNIPNQETLEKFTILSSLIRTMSRKQLIELENNMHISPNELKSNDKSQATKQNAWAAFRDAVTQAGTGPALLTIKNWIERRNVVGLEAADIVSRIPKNARTPTAEYVRSLFELATNPEVKKDKHLHVSAILAFTELLRHSQVNGRIIHNRYPVHTFGRPVSKHDTTLVVEYIPYLARELKNAIKEGDSPKIQTYILALGSIGHPKVLSVFEPFLEGKEPVTVFQRTLMVASLSKLSEIHPKIARSVLYKIYLNTMESHEVRCTAVFLLMKTNPALGMLQRMAEFTNYDTNKHVNSAVKTTIQSISMLTSPEWKDMASKARAALNLLSPNDYSYQYSRGFVSETINSEQNMLNRMIFNYIGSDDSIIPRSLYVGSFSSYGDFKTPPTELVAMLSTVKPILETMFKDKDDKNSGPMMTEKLAEELNIVPEEAIKLEGNVLFNSKFTTKFLPFDSQTLRTIPNWISTRALDMKNGGYLNENKLMAYEVTLSFPTETGLPFVYTFKMPILYKIIGQGQVKFDRDMSLSMKADTRILFSKKIQGRIGFLAPFDRQHFIAGVDMSFQTYAPVRVALDVSPVKRNMQLKLWPLKGEGKARLVHYSVVPYTSSHDIFSKRPLLTEKNTHKIQGEETVYKSQAIPMNDVKSLRLELEGDKTNDEFWNTNRVDGQTAILFPWTQTTDKYRKADLFMNLERDLQDPVILSASLDQLNVQPGSEDLKQWTQLAKAIVPSNTEFNGAERKKQLLTEVGKGIKAARSGVLDMQLQVPGELETRNALTVAWSDSNVENKQRVLLFWKLGMPTQNINYEVCVASQTESTPNTIPSYENAMKRQPKGDIDVDIRFGSTCADGEQINIKGQVVQNKELRETLQKSRSVRTCQEQMKQGNKILRACQTAASASKMWDELNLSIDVQSEPLRDLMNMAVDMIGNSDYIDASVDTTSPKNADKKKIDIKAKLSKDLKTAAVTVHTPAMDMKVKDIGLELLAINSDDLMIEDENVRNVIENNLESSCILDKTRAETFDGRDYPLRLGNCWHVAMTTYPKSNPENHNEKLRIPSDQSVSILAKETREGRKEVKILLGEQEIKLVPGENEPQAQLNGREIQITRDISHQERQKDDEILLEIYRLADNSIAVSSDVYDVNLIFDGKRILIKASDEYRNALRGLCGNFDGEAVNDFLGPQNCVMRKPEHFVASYALNKNQCDADIRETAEQARKECTHPAKTVQSNVISDVDAGRSNNEKWGYHQGDQQQSDKRCSTHRTQVLETDDNICFTIRPVVSCAPGCSPIETKTKNYQFHCMERNEASLNMKRRVEKGANPDLSQKSVSMSRPINVPLACKA</sequence>
<dbReference type="PROSITE" id="PS51233">
    <property type="entry name" value="VWFD"/>
    <property type="match status" value="1"/>
</dbReference>
<dbReference type="EMBL" id="KQ434773">
    <property type="protein sequence ID" value="KZC03969.1"/>
    <property type="molecule type" value="Genomic_DNA"/>
</dbReference>
<feature type="region of interest" description="Disordered" evidence="9">
    <location>
        <begin position="1675"/>
        <end position="1695"/>
    </location>
</feature>
<dbReference type="PANTHER" id="PTHR23345:SF15">
    <property type="entry name" value="VITELLOGENIN 1-RELATED"/>
    <property type="match status" value="1"/>
</dbReference>
<dbReference type="Gene3D" id="2.20.80.10">
    <property type="entry name" value="Lipovitellin-phosvitin complex, chain A, domain 4"/>
    <property type="match status" value="1"/>
</dbReference>
<gene>
    <name evidence="13" type="ORF">WN55_01229</name>
</gene>
<evidence type="ECO:0000256" key="5">
    <source>
        <dbReference type="ARBA" id="ARBA00023157"/>
    </source>
</evidence>
<dbReference type="FunFam" id="1.25.10.20:FF:000003">
    <property type="entry name" value="Vitellogenin C"/>
    <property type="match status" value="1"/>
</dbReference>
<dbReference type="FunFam" id="2.30.230.10:FF:000008">
    <property type="entry name" value="Vitellogenin-like Protein"/>
    <property type="match status" value="1"/>
</dbReference>
<evidence type="ECO:0000256" key="3">
    <source>
        <dbReference type="ARBA" id="ARBA00022729"/>
    </source>
</evidence>
<proteinExistence type="predicted"/>
<dbReference type="OrthoDB" id="160294at2759"/>
<feature type="compositionally biased region" description="Polar residues" evidence="9">
    <location>
        <begin position="341"/>
        <end position="351"/>
    </location>
</feature>
<feature type="region of interest" description="Disordered" evidence="9">
    <location>
        <begin position="335"/>
        <end position="411"/>
    </location>
</feature>
<reference evidence="13 14" key="1">
    <citation type="submission" date="2015-07" db="EMBL/GenBank/DDBJ databases">
        <title>The genome of Dufourea novaeangliae.</title>
        <authorList>
            <person name="Pan H."/>
            <person name="Kapheim K."/>
        </authorList>
    </citation>
    <scope>NUCLEOTIDE SEQUENCE [LARGE SCALE GENOMIC DNA]</scope>
    <source>
        <strain evidence="13">0120121106</strain>
        <tissue evidence="13">Whole body</tissue>
    </source>
</reference>
<dbReference type="SUPFAM" id="SSF56968">
    <property type="entry name" value="Lipovitellin-phosvitin complex, beta-sheet shell regions"/>
    <property type="match status" value="2"/>
</dbReference>